<dbReference type="InterPro" id="IPR001315">
    <property type="entry name" value="CARD"/>
</dbReference>
<name>A0A8C7CQN9_ONCKI</name>
<dbReference type="AlphaFoldDB" id="A0A8C7CQN9"/>
<dbReference type="Gene3D" id="1.10.533.10">
    <property type="entry name" value="Death Domain, Fas"/>
    <property type="match status" value="1"/>
</dbReference>
<dbReference type="PANTHER" id="PTHR46985">
    <property type="entry name" value="NACHT, LRR AND PYD DOMAINS-CONTAINING PROTEIN 1"/>
    <property type="match status" value="1"/>
</dbReference>
<dbReference type="CDD" id="cd08330">
    <property type="entry name" value="CARD_ASC_NALP1"/>
    <property type="match status" value="1"/>
</dbReference>
<comment type="subcellular location">
    <subcellularLocation>
        <location evidence="1">Cytoplasm</location>
        <location evidence="1">Cytosol</location>
    </subcellularLocation>
</comment>
<dbReference type="PROSITE" id="PS51830">
    <property type="entry name" value="FIIND"/>
    <property type="match status" value="1"/>
</dbReference>
<dbReference type="Pfam" id="PF23679">
    <property type="entry name" value="UPA-FIIND"/>
    <property type="match status" value="1"/>
</dbReference>
<reference evidence="8" key="1">
    <citation type="submission" date="2025-08" db="UniProtKB">
        <authorList>
            <consortium name="Ensembl"/>
        </authorList>
    </citation>
    <scope>IDENTIFICATION</scope>
</reference>
<evidence type="ECO:0000256" key="3">
    <source>
        <dbReference type="ARBA" id="ARBA00022588"/>
    </source>
</evidence>
<dbReference type="KEGG" id="oki:109896892"/>
<evidence type="ECO:0000259" key="6">
    <source>
        <dbReference type="PROSITE" id="PS50209"/>
    </source>
</evidence>
<dbReference type="GeneID" id="109896892"/>
<dbReference type="Pfam" id="PF00619">
    <property type="entry name" value="CARD"/>
    <property type="match status" value="1"/>
</dbReference>
<dbReference type="GO" id="GO:0006954">
    <property type="term" value="P:inflammatory response"/>
    <property type="evidence" value="ECO:0007669"/>
    <property type="project" value="UniProtKB-KW"/>
</dbReference>
<feature type="domain" description="CARD" evidence="6">
    <location>
        <begin position="332"/>
        <end position="422"/>
    </location>
</feature>
<dbReference type="SUPFAM" id="SSF47986">
    <property type="entry name" value="DEATH domain"/>
    <property type="match status" value="1"/>
</dbReference>
<evidence type="ECO:0000313" key="9">
    <source>
        <dbReference type="Proteomes" id="UP000694557"/>
    </source>
</evidence>
<keyword evidence="3" id="KW-0399">Innate immunity</keyword>
<evidence type="ECO:0000256" key="2">
    <source>
        <dbReference type="ARBA" id="ARBA00022490"/>
    </source>
</evidence>
<dbReference type="GO" id="GO:0005829">
    <property type="term" value="C:cytosol"/>
    <property type="evidence" value="ECO:0007669"/>
    <property type="project" value="UniProtKB-SubCell"/>
</dbReference>
<evidence type="ECO:0000256" key="4">
    <source>
        <dbReference type="ARBA" id="ARBA00022859"/>
    </source>
</evidence>
<feature type="domain" description="FIIND" evidence="7">
    <location>
        <begin position="21"/>
        <end position="337"/>
    </location>
</feature>
<dbReference type="InterPro" id="IPR011029">
    <property type="entry name" value="DEATH-like_dom_sf"/>
</dbReference>
<protein>
    <submittedName>
        <fullName evidence="8">NACHT, LRR and PYD domains-containing protein 1b allele 3</fullName>
    </submittedName>
</protein>
<gene>
    <name evidence="8" type="primary">LOC109896892</name>
</gene>
<dbReference type="InterPro" id="IPR033516">
    <property type="entry name" value="CARD8/ASC/NALP1_CARD"/>
</dbReference>
<sequence length="422" mass="48255">MATLKQQDTLMECLSCSHLKTAEIWIALEPLVSTENEISIYRLESIAGRYECTISGLRWVCESKVTLLYHFSSWDPHRAVLQSMGYRQAGPLLDIKIIEGKLKEVHLPHFACFGARMDINYTEQDIVLFTWEFSIHMKINVLIKLIMFLSILGVGDRYDPSIKQKVRVLHVEGRGVSIEQVDKVTRFHVKILHPSFSLRGVILQALGCSVHCDLQIYRAKTAHLTLHAYLMPCDPALTQAVEKQEKCHGSTRILKPRPEKSQWLTSDFYLTTSCPSDVNPRRLELAHVDPPNFFEVFIRDADLDFSLNLSCKSRKQTIWNHEIRAAEYRGSILTSDQHFVDLHQTALIDRVSQVGPILDRLLKSGVITADGYSDVIAERNNQKKMRALFDGPLKGCGPECKDRFLEILTELEPYLINHLKLE</sequence>
<dbReference type="Ensembl" id="ENSOKIT00005010789.1">
    <property type="protein sequence ID" value="ENSOKIP00005010135.1"/>
    <property type="gene ID" value="ENSOKIG00005004552.1"/>
</dbReference>
<evidence type="ECO:0000313" key="8">
    <source>
        <dbReference type="Ensembl" id="ENSOKIP00005010135.1"/>
    </source>
</evidence>
<reference evidence="8" key="2">
    <citation type="submission" date="2025-09" db="UniProtKB">
        <authorList>
            <consortium name="Ensembl"/>
        </authorList>
    </citation>
    <scope>IDENTIFICATION</scope>
</reference>
<dbReference type="InterPro" id="IPR051249">
    <property type="entry name" value="NLRP_Inflammasome"/>
</dbReference>
<dbReference type="GO" id="GO:0045087">
    <property type="term" value="P:innate immune response"/>
    <property type="evidence" value="ECO:0007669"/>
    <property type="project" value="UniProtKB-KW"/>
</dbReference>
<dbReference type="Proteomes" id="UP000694557">
    <property type="component" value="Unassembled WGS sequence"/>
</dbReference>
<proteinExistence type="predicted"/>
<evidence type="ECO:0000259" key="7">
    <source>
        <dbReference type="PROSITE" id="PS51830"/>
    </source>
</evidence>
<organism evidence="8 9">
    <name type="scientific">Oncorhynchus kisutch</name>
    <name type="common">Coho salmon</name>
    <name type="synonym">Salmo kisutch</name>
    <dbReference type="NCBI Taxonomy" id="8019"/>
    <lineage>
        <taxon>Eukaryota</taxon>
        <taxon>Metazoa</taxon>
        <taxon>Chordata</taxon>
        <taxon>Craniata</taxon>
        <taxon>Vertebrata</taxon>
        <taxon>Euteleostomi</taxon>
        <taxon>Actinopterygii</taxon>
        <taxon>Neopterygii</taxon>
        <taxon>Teleostei</taxon>
        <taxon>Protacanthopterygii</taxon>
        <taxon>Salmoniformes</taxon>
        <taxon>Salmonidae</taxon>
        <taxon>Salmoninae</taxon>
        <taxon>Oncorhynchus</taxon>
    </lineage>
</organism>
<dbReference type="RefSeq" id="XP_031688008.1">
    <property type="nucleotide sequence ID" value="XM_031832148.1"/>
</dbReference>
<dbReference type="RefSeq" id="XP_020346917.1">
    <property type="nucleotide sequence ID" value="XM_020491328.2"/>
</dbReference>
<dbReference type="Pfam" id="PF13553">
    <property type="entry name" value="FIIND"/>
    <property type="match status" value="2"/>
</dbReference>
<keyword evidence="2" id="KW-0963">Cytoplasm</keyword>
<evidence type="ECO:0000256" key="1">
    <source>
        <dbReference type="ARBA" id="ARBA00004514"/>
    </source>
</evidence>
<dbReference type="PANTHER" id="PTHR46985:SF2">
    <property type="entry name" value="APOPTOSIS-ASSOCIATED SPECK-LIKE PROTEIN CONTAINING A CARD"/>
    <property type="match status" value="1"/>
</dbReference>
<keyword evidence="5" id="KW-0395">Inflammatory response</keyword>
<evidence type="ECO:0000256" key="5">
    <source>
        <dbReference type="ARBA" id="ARBA00023198"/>
    </source>
</evidence>
<accession>A0A8C7CQN9</accession>
<dbReference type="GeneTree" id="ENSGT01120000272084"/>
<dbReference type="GO" id="GO:0042981">
    <property type="term" value="P:regulation of apoptotic process"/>
    <property type="evidence" value="ECO:0007669"/>
    <property type="project" value="InterPro"/>
</dbReference>
<keyword evidence="9" id="KW-1185">Reference proteome</keyword>
<dbReference type="InterPro" id="IPR025307">
    <property type="entry name" value="FIIND_dom"/>
</dbReference>
<keyword evidence="4" id="KW-0391">Immunity</keyword>
<dbReference type="PROSITE" id="PS50209">
    <property type="entry name" value="CARD"/>
    <property type="match status" value="1"/>
</dbReference>